<evidence type="ECO:0000313" key="2">
    <source>
        <dbReference type="EMBL" id="THH05424.1"/>
    </source>
</evidence>
<accession>A0A4S4L2E5</accession>
<evidence type="ECO:0000256" key="1">
    <source>
        <dbReference type="SAM" id="MobiDB-lite"/>
    </source>
</evidence>
<dbReference type="AlphaFoldDB" id="A0A4S4L2E5"/>
<keyword evidence="3" id="KW-1185">Reference proteome</keyword>
<feature type="compositionally biased region" description="Basic and acidic residues" evidence="1">
    <location>
        <begin position="233"/>
        <end position="242"/>
    </location>
</feature>
<reference evidence="2 3" key="1">
    <citation type="submission" date="2019-02" db="EMBL/GenBank/DDBJ databases">
        <title>Genome sequencing of the rare red list fungi Phellinidium pouzarii.</title>
        <authorList>
            <person name="Buettner E."/>
            <person name="Kellner H."/>
        </authorList>
    </citation>
    <scope>NUCLEOTIDE SEQUENCE [LARGE SCALE GENOMIC DNA]</scope>
    <source>
        <strain evidence="2 3">DSM 108285</strain>
    </source>
</reference>
<dbReference type="EMBL" id="SGPK01000262">
    <property type="protein sequence ID" value="THH05424.1"/>
    <property type="molecule type" value="Genomic_DNA"/>
</dbReference>
<organism evidence="2 3">
    <name type="scientific">Phellinidium pouzarii</name>
    <dbReference type="NCBI Taxonomy" id="167371"/>
    <lineage>
        <taxon>Eukaryota</taxon>
        <taxon>Fungi</taxon>
        <taxon>Dikarya</taxon>
        <taxon>Basidiomycota</taxon>
        <taxon>Agaricomycotina</taxon>
        <taxon>Agaricomycetes</taxon>
        <taxon>Hymenochaetales</taxon>
        <taxon>Hymenochaetaceae</taxon>
        <taxon>Phellinidium</taxon>
    </lineage>
</organism>
<proteinExistence type="predicted"/>
<feature type="compositionally biased region" description="Low complexity" evidence="1">
    <location>
        <begin position="52"/>
        <end position="63"/>
    </location>
</feature>
<feature type="region of interest" description="Disordered" evidence="1">
    <location>
        <begin position="204"/>
        <end position="242"/>
    </location>
</feature>
<feature type="region of interest" description="Disordered" evidence="1">
    <location>
        <begin position="254"/>
        <end position="297"/>
    </location>
</feature>
<comment type="caution">
    <text evidence="2">The sequence shown here is derived from an EMBL/GenBank/DDBJ whole genome shotgun (WGS) entry which is preliminary data.</text>
</comment>
<protein>
    <submittedName>
        <fullName evidence="2">Uncharacterized protein</fullName>
    </submittedName>
</protein>
<feature type="compositionally biased region" description="Low complexity" evidence="1">
    <location>
        <begin position="213"/>
        <end position="225"/>
    </location>
</feature>
<feature type="region of interest" description="Disordered" evidence="1">
    <location>
        <begin position="52"/>
        <end position="75"/>
    </location>
</feature>
<gene>
    <name evidence="2" type="ORF">EW145_g4804</name>
</gene>
<dbReference type="Proteomes" id="UP000308199">
    <property type="component" value="Unassembled WGS sequence"/>
</dbReference>
<evidence type="ECO:0000313" key="3">
    <source>
        <dbReference type="Proteomes" id="UP000308199"/>
    </source>
</evidence>
<name>A0A4S4L2E5_9AGAM</name>
<dbReference type="OrthoDB" id="3367070at2759"/>
<feature type="compositionally biased region" description="Polar residues" evidence="1">
    <location>
        <begin position="257"/>
        <end position="281"/>
    </location>
</feature>
<sequence length="485" mass="54160">MGFFSFRRAELSPQFSVNSGAVSTGLSVSDKSVVQLIRSRFYGKTKKNLQPSVEYASSSSSTEEPSHRRDQSRVSTSCGVQSQIFQSLPTQHNVHLSSTDAITITLAQRLNELAIANAEGFLSDDEYRVLRHNVFERFASVSKIPTETPVVKSVGSSRSLLSSASRVDLMSMNSVRSPSYKSHSSVGSSMSNMFRRVTKRTVLKRATRDQVEMSIMSSSTHISTSRPPNKNHHLLDRQRSLSSIRTERSRYIHSDFRSISSRRSGKSTAGNSEGGRTSRGGSKSLHGSEPPPSSFTAKHLVSPAIPTWSGDKDCLQSAVDIRAEIHFTEAEERRLLDAFNALELSALIRNRRNYSLDIPLPGCDKLPTNSEWTLVHEQLSSASEMCSDRKMVTNDANQSPNFHPLSQTSLTGPLESVFSELPGCEPALSRLCSFDQRNRLDDNREAELGEICRRKAEILERYQQRLEYLKARLKGAEIHERLMQK</sequence>